<evidence type="ECO:0000256" key="2">
    <source>
        <dbReference type="ARBA" id="ARBA00023002"/>
    </source>
</evidence>
<accession>A0AAD5YE55</accession>
<evidence type="ECO:0000313" key="5">
    <source>
        <dbReference type="Proteomes" id="UP001212997"/>
    </source>
</evidence>
<comment type="caution">
    <text evidence="4">The sequence shown here is derived from an EMBL/GenBank/DDBJ whole genome shotgun (WGS) entry which is preliminary data.</text>
</comment>
<comment type="similarity">
    <text evidence="1 3">Belongs to the short-chain dehydrogenases/reductases (SDR) family.</text>
</comment>
<dbReference type="InterPro" id="IPR036291">
    <property type="entry name" value="NAD(P)-bd_dom_sf"/>
</dbReference>
<dbReference type="PRINTS" id="PR00081">
    <property type="entry name" value="GDHRDH"/>
</dbReference>
<evidence type="ECO:0008006" key="6">
    <source>
        <dbReference type="Google" id="ProtNLM"/>
    </source>
</evidence>
<dbReference type="EMBL" id="JANAWD010000623">
    <property type="protein sequence ID" value="KAJ3477183.1"/>
    <property type="molecule type" value="Genomic_DNA"/>
</dbReference>
<dbReference type="GO" id="GO:0016491">
    <property type="term" value="F:oxidoreductase activity"/>
    <property type="evidence" value="ECO:0007669"/>
    <property type="project" value="UniProtKB-KW"/>
</dbReference>
<dbReference type="InterPro" id="IPR002347">
    <property type="entry name" value="SDR_fam"/>
</dbReference>
<dbReference type="SUPFAM" id="SSF51735">
    <property type="entry name" value="NAD(P)-binding Rossmann-fold domains"/>
    <property type="match status" value="1"/>
</dbReference>
<evidence type="ECO:0000313" key="4">
    <source>
        <dbReference type="EMBL" id="KAJ3477183.1"/>
    </source>
</evidence>
<sequence>MSNGTSFDAAPVWLITGTSQGLGKALLDGVLASGQRAVATLRKPKVLAEYQRKYQESQLLVTQLDVSDSARIVEVFREVKDKFGRLDVVVNNAGYGIAAEIETTPDEEARKLFEVVFWGMVNISKQAIVFMRDINPPGLGGRILNLSSTTGYSANPVIGFYSAAKFALEGFTEALTKEMLPEWNIKAMIIEPGGFRTEWGRGNLVNYPIPPQYAAPGTPSSVLRKMLYGEMIGDPAKAAQALLRIAKEPNPPLRLQLGSECLMIIREKAKQTLRDNEKWEDLSHSTNLDGYAKEMVLQQFKDAVS</sequence>
<evidence type="ECO:0000256" key="1">
    <source>
        <dbReference type="ARBA" id="ARBA00006484"/>
    </source>
</evidence>
<keyword evidence="5" id="KW-1185">Reference proteome</keyword>
<reference evidence="4" key="1">
    <citation type="submission" date="2022-07" db="EMBL/GenBank/DDBJ databases">
        <title>Genome Sequence of Physisporinus lineatus.</title>
        <authorList>
            <person name="Buettner E."/>
        </authorList>
    </citation>
    <scope>NUCLEOTIDE SEQUENCE</scope>
    <source>
        <strain evidence="4">VT162</strain>
    </source>
</reference>
<dbReference type="Gene3D" id="3.40.50.720">
    <property type="entry name" value="NAD(P)-binding Rossmann-like Domain"/>
    <property type="match status" value="1"/>
</dbReference>
<evidence type="ECO:0000256" key="3">
    <source>
        <dbReference type="RuleBase" id="RU000363"/>
    </source>
</evidence>
<dbReference type="AlphaFoldDB" id="A0AAD5YE55"/>
<dbReference type="Proteomes" id="UP001212997">
    <property type="component" value="Unassembled WGS sequence"/>
</dbReference>
<dbReference type="PANTHER" id="PTHR43976">
    <property type="entry name" value="SHORT CHAIN DEHYDROGENASE"/>
    <property type="match status" value="1"/>
</dbReference>
<dbReference type="InterPro" id="IPR051911">
    <property type="entry name" value="SDR_oxidoreductase"/>
</dbReference>
<dbReference type="PRINTS" id="PR00080">
    <property type="entry name" value="SDRFAMILY"/>
</dbReference>
<keyword evidence="2" id="KW-0560">Oxidoreductase</keyword>
<protein>
    <recommendedName>
        <fullName evidence="6">NAD(P)-binding protein</fullName>
    </recommendedName>
</protein>
<dbReference type="Pfam" id="PF00106">
    <property type="entry name" value="adh_short"/>
    <property type="match status" value="1"/>
</dbReference>
<name>A0AAD5YE55_9APHY</name>
<proteinExistence type="inferred from homology"/>
<organism evidence="4 5">
    <name type="scientific">Meripilus lineatus</name>
    <dbReference type="NCBI Taxonomy" id="2056292"/>
    <lineage>
        <taxon>Eukaryota</taxon>
        <taxon>Fungi</taxon>
        <taxon>Dikarya</taxon>
        <taxon>Basidiomycota</taxon>
        <taxon>Agaricomycotina</taxon>
        <taxon>Agaricomycetes</taxon>
        <taxon>Polyporales</taxon>
        <taxon>Meripilaceae</taxon>
        <taxon>Meripilus</taxon>
    </lineage>
</organism>
<gene>
    <name evidence="4" type="ORF">NLI96_g10645</name>
</gene>
<dbReference type="CDD" id="cd05374">
    <property type="entry name" value="17beta-HSD-like_SDR_c"/>
    <property type="match status" value="1"/>
</dbReference>
<dbReference type="PANTHER" id="PTHR43976:SF16">
    <property type="entry name" value="SHORT-CHAIN DEHYDROGENASE_REDUCTASE FAMILY PROTEIN"/>
    <property type="match status" value="1"/>
</dbReference>